<name>A0A392VBY8_9FABA</name>
<evidence type="ECO:0000313" key="1">
    <source>
        <dbReference type="EMBL" id="MCI84395.1"/>
    </source>
</evidence>
<keyword evidence="2" id="KW-1185">Reference proteome</keyword>
<feature type="non-terminal residue" evidence="1">
    <location>
        <position position="42"/>
    </location>
</feature>
<proteinExistence type="predicted"/>
<dbReference type="EMBL" id="LXQA011089899">
    <property type="protein sequence ID" value="MCI84395.1"/>
    <property type="molecule type" value="Genomic_DNA"/>
</dbReference>
<evidence type="ECO:0000313" key="2">
    <source>
        <dbReference type="Proteomes" id="UP000265520"/>
    </source>
</evidence>
<dbReference type="Proteomes" id="UP000265520">
    <property type="component" value="Unassembled WGS sequence"/>
</dbReference>
<accession>A0A392VBY8</accession>
<protein>
    <submittedName>
        <fullName evidence="1">Uncharacterized protein</fullName>
    </submittedName>
</protein>
<comment type="caution">
    <text evidence="1">The sequence shown here is derived from an EMBL/GenBank/DDBJ whole genome shotgun (WGS) entry which is preliminary data.</text>
</comment>
<reference evidence="1 2" key="1">
    <citation type="journal article" date="2018" name="Front. Plant Sci.">
        <title>Red Clover (Trifolium pratense) and Zigzag Clover (T. medium) - A Picture of Genomic Similarities and Differences.</title>
        <authorList>
            <person name="Dluhosova J."/>
            <person name="Istvanek J."/>
            <person name="Nedelnik J."/>
            <person name="Repkova J."/>
        </authorList>
    </citation>
    <scope>NUCLEOTIDE SEQUENCE [LARGE SCALE GENOMIC DNA]</scope>
    <source>
        <strain evidence="2">cv. 10/8</strain>
        <tissue evidence="1">Leaf</tissue>
    </source>
</reference>
<sequence length="42" mass="5002">MFRGWNHSEASTASEAILLQRLKRFKGFTASEPLKDRCYRIW</sequence>
<dbReference type="AlphaFoldDB" id="A0A392VBY8"/>
<organism evidence="1 2">
    <name type="scientific">Trifolium medium</name>
    <dbReference type="NCBI Taxonomy" id="97028"/>
    <lineage>
        <taxon>Eukaryota</taxon>
        <taxon>Viridiplantae</taxon>
        <taxon>Streptophyta</taxon>
        <taxon>Embryophyta</taxon>
        <taxon>Tracheophyta</taxon>
        <taxon>Spermatophyta</taxon>
        <taxon>Magnoliopsida</taxon>
        <taxon>eudicotyledons</taxon>
        <taxon>Gunneridae</taxon>
        <taxon>Pentapetalae</taxon>
        <taxon>rosids</taxon>
        <taxon>fabids</taxon>
        <taxon>Fabales</taxon>
        <taxon>Fabaceae</taxon>
        <taxon>Papilionoideae</taxon>
        <taxon>50 kb inversion clade</taxon>
        <taxon>NPAAA clade</taxon>
        <taxon>Hologalegina</taxon>
        <taxon>IRL clade</taxon>
        <taxon>Trifolieae</taxon>
        <taxon>Trifolium</taxon>
    </lineage>
</organism>